<keyword evidence="2" id="KW-0732">Signal</keyword>
<dbReference type="AlphaFoldDB" id="A0A928VN55"/>
<organism evidence="3 4">
    <name type="scientific">Romeriopsis navalis LEGE 11480</name>
    <dbReference type="NCBI Taxonomy" id="2777977"/>
    <lineage>
        <taxon>Bacteria</taxon>
        <taxon>Bacillati</taxon>
        <taxon>Cyanobacteriota</taxon>
        <taxon>Cyanophyceae</taxon>
        <taxon>Leptolyngbyales</taxon>
        <taxon>Leptolyngbyaceae</taxon>
        <taxon>Romeriopsis</taxon>
        <taxon>Romeriopsis navalis</taxon>
    </lineage>
</organism>
<dbReference type="PANTHER" id="PTHR38102">
    <property type="entry name" value="PERIPLASMIC CHAPERONE SPY"/>
    <property type="match status" value="1"/>
</dbReference>
<dbReference type="Gene3D" id="1.20.120.1490">
    <property type="match status" value="2"/>
</dbReference>
<feature type="signal peptide" evidence="2">
    <location>
        <begin position="1"/>
        <end position="26"/>
    </location>
</feature>
<evidence type="ECO:0000313" key="3">
    <source>
        <dbReference type="EMBL" id="MBE9029756.1"/>
    </source>
</evidence>
<dbReference type="Proteomes" id="UP000625316">
    <property type="component" value="Unassembled WGS sequence"/>
</dbReference>
<accession>A0A928VN55</accession>
<reference evidence="3" key="1">
    <citation type="submission" date="2020-10" db="EMBL/GenBank/DDBJ databases">
        <authorList>
            <person name="Castelo-Branco R."/>
            <person name="Eusebio N."/>
            <person name="Adriana R."/>
            <person name="Vieira A."/>
            <person name="Brugerolle De Fraissinette N."/>
            <person name="Rezende De Castro R."/>
            <person name="Schneider M.P."/>
            <person name="Vasconcelos V."/>
            <person name="Leao P.N."/>
        </authorList>
    </citation>
    <scope>NUCLEOTIDE SEQUENCE</scope>
    <source>
        <strain evidence="3">LEGE 11480</strain>
    </source>
</reference>
<sequence length="167" mass="19032">MKRKIIALVAGAALIAAPLMTNFATANTPGGGRSGRMERLAKKLNLNETQKTQLKAIHEETKAKMQAVFTPEQKAQIEAKRAERKQRWQEYKENGGQRPEGRRRGRKGRRGMFKELNLSDAQKAELKQIRQEAKAAKDAVLTDAQKAQLQEMKQQRRARREQRQNAN</sequence>
<dbReference type="GO" id="GO:0051082">
    <property type="term" value="F:unfolded protein binding"/>
    <property type="evidence" value="ECO:0007669"/>
    <property type="project" value="TreeGrafter"/>
</dbReference>
<dbReference type="RefSeq" id="WP_264324575.1">
    <property type="nucleotide sequence ID" value="NZ_JADEXQ010000021.1"/>
</dbReference>
<feature type="chain" id="PRO_5036955040" evidence="2">
    <location>
        <begin position="27"/>
        <end position="167"/>
    </location>
</feature>
<protein>
    <submittedName>
        <fullName evidence="3">P pilus assembly/Cpx signaling pathway, periplasmic inhibitor/zinc-resistance associated protein</fullName>
    </submittedName>
</protein>
<feature type="compositionally biased region" description="Basic and acidic residues" evidence="1">
    <location>
        <begin position="75"/>
        <end position="102"/>
    </location>
</feature>
<evidence type="ECO:0000256" key="1">
    <source>
        <dbReference type="SAM" id="MobiDB-lite"/>
    </source>
</evidence>
<feature type="region of interest" description="Disordered" evidence="1">
    <location>
        <begin position="146"/>
        <end position="167"/>
    </location>
</feature>
<dbReference type="GO" id="GO:0030288">
    <property type="term" value="C:outer membrane-bounded periplasmic space"/>
    <property type="evidence" value="ECO:0007669"/>
    <property type="project" value="TreeGrafter"/>
</dbReference>
<evidence type="ECO:0000256" key="2">
    <source>
        <dbReference type="SAM" id="SignalP"/>
    </source>
</evidence>
<keyword evidence="4" id="KW-1185">Reference proteome</keyword>
<gene>
    <name evidence="3" type="ORF">IQ266_08455</name>
</gene>
<name>A0A928VN55_9CYAN</name>
<dbReference type="EMBL" id="JADEXQ010000021">
    <property type="protein sequence ID" value="MBE9029756.1"/>
    <property type="molecule type" value="Genomic_DNA"/>
</dbReference>
<comment type="caution">
    <text evidence="3">The sequence shown here is derived from an EMBL/GenBank/DDBJ whole genome shotgun (WGS) entry which is preliminary data.</text>
</comment>
<dbReference type="InterPro" id="IPR052211">
    <property type="entry name" value="Cpx_auxiliary_protein"/>
</dbReference>
<feature type="region of interest" description="Disordered" evidence="1">
    <location>
        <begin position="69"/>
        <end position="119"/>
    </location>
</feature>
<dbReference type="PANTHER" id="PTHR38102:SF1">
    <property type="entry name" value="PERIPLASMIC CHAPERONE SPY"/>
    <property type="match status" value="1"/>
</dbReference>
<evidence type="ECO:0000313" key="4">
    <source>
        <dbReference type="Proteomes" id="UP000625316"/>
    </source>
</evidence>
<proteinExistence type="predicted"/>